<feature type="signal peptide" evidence="2">
    <location>
        <begin position="1"/>
        <end position="22"/>
    </location>
</feature>
<reference evidence="4" key="1">
    <citation type="submission" date="2025-08" db="UniProtKB">
        <authorList>
            <consortium name="RefSeq"/>
        </authorList>
    </citation>
    <scope>IDENTIFICATION</scope>
    <source>
        <strain evidence="4">11010-0011.00</strain>
        <tissue evidence="4">Whole body</tissue>
    </source>
</reference>
<evidence type="ECO:0000256" key="1">
    <source>
        <dbReference type="SAM" id="MobiDB-lite"/>
    </source>
</evidence>
<feature type="compositionally biased region" description="Low complexity" evidence="1">
    <location>
        <begin position="90"/>
        <end position="111"/>
    </location>
</feature>
<evidence type="ECO:0000256" key="2">
    <source>
        <dbReference type="SAM" id="SignalP"/>
    </source>
</evidence>
<feature type="chain" id="PRO_5027002324" evidence="2">
    <location>
        <begin position="23"/>
        <end position="137"/>
    </location>
</feature>
<dbReference type="RefSeq" id="XP_030379881.1">
    <property type="nucleotide sequence ID" value="XM_030524021.1"/>
</dbReference>
<feature type="region of interest" description="Disordered" evidence="1">
    <location>
        <begin position="85"/>
        <end position="137"/>
    </location>
</feature>
<accession>A0A6J2TTH5</accession>
<keyword evidence="2" id="KW-0732">Signal</keyword>
<evidence type="ECO:0000313" key="3">
    <source>
        <dbReference type="Proteomes" id="UP000504634"/>
    </source>
</evidence>
<name>A0A6J2TTH5_DROLE</name>
<sequence length="137" mass="14383">MKAIATCSLLLVLLALTSNTWAADCDEAKNPDDSDFKHFFKNIGCKVKQGAEDVAEAAKPYADKIGEGAKDFGNTVAQKYDQLKHRLTDDAPSSTTSTASSGAAPVPVAPTERVPLAPIGGPQSSPILNADSKPARR</sequence>
<protein>
    <submittedName>
        <fullName evidence="4">Uncharacterized protein LOC115628061</fullName>
    </submittedName>
</protein>
<gene>
    <name evidence="4" type="primary">LOC115628061</name>
</gene>
<dbReference type="OrthoDB" id="8013751at2759"/>
<keyword evidence="3" id="KW-1185">Reference proteome</keyword>
<dbReference type="AlphaFoldDB" id="A0A6J2TTH5"/>
<dbReference type="GeneID" id="115628061"/>
<dbReference type="Proteomes" id="UP000504634">
    <property type="component" value="Unplaced"/>
</dbReference>
<evidence type="ECO:0000313" key="4">
    <source>
        <dbReference type="RefSeq" id="XP_030379881.1"/>
    </source>
</evidence>
<organism evidence="3 4">
    <name type="scientific">Drosophila lebanonensis</name>
    <name type="common">Fruit fly</name>
    <name type="synonym">Scaptodrosophila lebanonensis</name>
    <dbReference type="NCBI Taxonomy" id="7225"/>
    <lineage>
        <taxon>Eukaryota</taxon>
        <taxon>Metazoa</taxon>
        <taxon>Ecdysozoa</taxon>
        <taxon>Arthropoda</taxon>
        <taxon>Hexapoda</taxon>
        <taxon>Insecta</taxon>
        <taxon>Pterygota</taxon>
        <taxon>Neoptera</taxon>
        <taxon>Endopterygota</taxon>
        <taxon>Diptera</taxon>
        <taxon>Brachycera</taxon>
        <taxon>Muscomorpha</taxon>
        <taxon>Ephydroidea</taxon>
        <taxon>Drosophilidae</taxon>
        <taxon>Scaptodrosophila</taxon>
    </lineage>
</organism>
<proteinExistence type="predicted"/>